<accession>A0ABT4CM83</accession>
<organism evidence="1 2">
    <name type="scientific">Clostridium ganghwense</name>
    <dbReference type="NCBI Taxonomy" id="312089"/>
    <lineage>
        <taxon>Bacteria</taxon>
        <taxon>Bacillati</taxon>
        <taxon>Bacillota</taxon>
        <taxon>Clostridia</taxon>
        <taxon>Eubacteriales</taxon>
        <taxon>Clostridiaceae</taxon>
        <taxon>Clostridium</taxon>
    </lineage>
</organism>
<dbReference type="RefSeq" id="WP_268048780.1">
    <property type="nucleotide sequence ID" value="NZ_JAPQES010000001.1"/>
</dbReference>
<evidence type="ECO:0000313" key="2">
    <source>
        <dbReference type="Proteomes" id="UP001079657"/>
    </source>
</evidence>
<evidence type="ECO:0000313" key="1">
    <source>
        <dbReference type="EMBL" id="MCY6370162.1"/>
    </source>
</evidence>
<keyword evidence="2" id="KW-1185">Reference proteome</keyword>
<proteinExistence type="predicted"/>
<comment type="caution">
    <text evidence="1">The sequence shown here is derived from an EMBL/GenBank/DDBJ whole genome shotgun (WGS) entry which is preliminary data.</text>
</comment>
<dbReference type="EMBL" id="JAPQES010000001">
    <property type="protein sequence ID" value="MCY6370162.1"/>
    <property type="molecule type" value="Genomic_DNA"/>
</dbReference>
<gene>
    <name evidence="1" type="ORF">OXH55_05905</name>
</gene>
<name>A0ABT4CM83_9CLOT</name>
<sequence>MVLHDIMKYIESEYDIINSTPCEVCGDSYIAEDLEIHIVNDIPYDVCICTCAKCGHEKLFKFCAPFTDEELLQEAKKSMQ</sequence>
<dbReference type="Proteomes" id="UP001079657">
    <property type="component" value="Unassembled WGS sequence"/>
</dbReference>
<reference evidence="1" key="1">
    <citation type="submission" date="2022-12" db="EMBL/GenBank/DDBJ databases">
        <authorList>
            <person name="Wang J."/>
        </authorList>
    </citation>
    <scope>NUCLEOTIDE SEQUENCE</scope>
    <source>
        <strain evidence="1">HY-42-06</strain>
    </source>
</reference>
<protein>
    <submittedName>
        <fullName evidence="1">Metal-binding protein</fullName>
    </submittedName>
</protein>